<dbReference type="Gene3D" id="3.40.228.10">
    <property type="entry name" value="Dimethylsulfoxide Reductase, domain 2"/>
    <property type="match status" value="1"/>
</dbReference>
<dbReference type="Gene3D" id="3.30.200.200">
    <property type="match status" value="1"/>
</dbReference>
<dbReference type="InterPro" id="IPR006656">
    <property type="entry name" value="Mopterin_OxRdtase"/>
</dbReference>
<proteinExistence type="predicted"/>
<dbReference type="Gene3D" id="2.40.40.20">
    <property type="match status" value="1"/>
</dbReference>
<dbReference type="Pfam" id="PF00384">
    <property type="entry name" value="Molybdopterin"/>
    <property type="match status" value="1"/>
</dbReference>
<dbReference type="Pfam" id="PF18465">
    <property type="entry name" value="Rieske_3"/>
    <property type="match status" value="1"/>
</dbReference>
<feature type="domain" description="Molybdopterin oxidoreductase" evidence="4">
    <location>
        <begin position="123"/>
        <end position="604"/>
    </location>
</feature>
<dbReference type="PANTHER" id="PTHR43105">
    <property type="entry name" value="RESPIRATORY NITRATE REDUCTASE"/>
    <property type="match status" value="1"/>
</dbReference>
<dbReference type="Pfam" id="PF01568">
    <property type="entry name" value="Molydop_binding"/>
    <property type="match status" value="1"/>
</dbReference>
<comment type="caution">
    <text evidence="7">The sequence shown here is derived from an EMBL/GenBank/DDBJ whole genome shotgun (WGS) entry which is preliminary data.</text>
</comment>
<dbReference type="InterPro" id="IPR014066">
    <property type="entry name" value="AioA/IdrA_lsu"/>
</dbReference>
<feature type="domain" description="Arsenite oxidase subunit AioA/Iodate reductase subunit IdrA 3Fe-4S cluster" evidence="6">
    <location>
        <begin position="24"/>
        <end position="120"/>
    </location>
</feature>
<dbReference type="GO" id="GO:0022904">
    <property type="term" value="P:respiratory electron transport chain"/>
    <property type="evidence" value="ECO:0007669"/>
    <property type="project" value="TreeGrafter"/>
</dbReference>
<reference evidence="7 8" key="1">
    <citation type="submission" date="2018-10" db="EMBL/GenBank/DDBJ databases">
        <title>Genomic Encyclopedia of Archaeal and Bacterial Type Strains, Phase II (KMG-II): from individual species to whole genera.</title>
        <authorList>
            <person name="Goeker M."/>
        </authorList>
    </citation>
    <scope>NUCLEOTIDE SEQUENCE [LARGE SCALE GENOMIC DNA]</scope>
    <source>
        <strain evidence="7 8">DSM 16510</strain>
    </source>
</reference>
<gene>
    <name evidence="7" type="ORF">BCF55_0820</name>
</gene>
<dbReference type="InterPro" id="IPR009010">
    <property type="entry name" value="Asp_de-COase-like_dom_sf"/>
</dbReference>
<dbReference type="GO" id="GO:0003954">
    <property type="term" value="F:NADH dehydrogenase activity"/>
    <property type="evidence" value="ECO:0007669"/>
    <property type="project" value="TreeGrafter"/>
</dbReference>
<evidence type="ECO:0000259" key="6">
    <source>
        <dbReference type="Pfam" id="PF18465"/>
    </source>
</evidence>
<sequence length="872" mass="98835">MALFARKDKLPIPPKDAKKFNAVCQYCNVGCGYDVYKWPVGKDGGPKPNENALGIDFTKQQVALQGQAMVENMHTVVTDHDGKQYNVLVLPSKASPINRGNYSIRGGTNAQATYAPTKPTRNRLHYPLLRVGDQFQPISWDEAIDIIARVVKGVKDSWGPDSIAMKIHDHGGSGSGFEDNWAVGKFFFIAVGTRMLSIHNRPAYNSEVWGQRERGAHELNYTYEDARLADTIVLWGANSFETASVFYTEHMLPNIQGATIEEKKKEYNRGEPAEPARLIVVDPRRTASVTVAEDVAPGRVLHLRPNLGTDYVLANAIARAIYEKGWHDEEFIRKRTDLKTFEDYKKKSLMLDVPYEEFMRRVERLTGVSKADIEKAAEWIAKPKKGGHRRRTLTVYEKGVIWGYKNYDTIAAIAQIAALTGNYGKPGTGCGRQGGHQEGYVRPHGKSRANLVGSIYAGGPPPNIDEYVKWDLRSKVYFVSGTDPYLSTPNAQEYKKRVHERTLSLTKFLSEYAAAAGEPAGSEERAKRILEGLGKTDGLFLVVVNMYMIETARDAHLVLPAAGWGETPTTYINCNSRLLRIADKFMDPPGDAKPDWWIWGRIATRMKELYEAEGNYEEAKYCSGMDWKDAAEVFKDGWEEFPDNRVSEEDEAKLPAECYRGVTHDLLRELGQKGIQTPVRIDPRTGKPVGTKRRYTYKFGTPDGKWKWYGTDPWEPDPKKFYPPQIVKYLEHGNDKKFPFWFTNGRTQIFWQTGYHDRHLPEKVFTIPMPYIEMNYRDAERLGIKSGDLVEVYNMEGNCVAVVYVNDSPPPGTVYGLMYRFHESLNHLTTSYTDPKTTIPWYKASRVGIRKLSGKLEHVAKYTSFLPINDFS</sequence>
<dbReference type="OrthoDB" id="9803192at2"/>
<keyword evidence="1" id="KW-0479">Metal-binding</keyword>
<dbReference type="InterPro" id="IPR006657">
    <property type="entry name" value="MoPterin_dinucl-bd_dom"/>
</dbReference>
<evidence type="ECO:0000256" key="1">
    <source>
        <dbReference type="ARBA" id="ARBA00022723"/>
    </source>
</evidence>
<dbReference type="Proteomes" id="UP000267841">
    <property type="component" value="Unassembled WGS sequence"/>
</dbReference>
<evidence type="ECO:0000256" key="3">
    <source>
        <dbReference type="ARBA" id="ARBA00023014"/>
    </source>
</evidence>
<accession>A0A497XQL4</accession>
<dbReference type="NCBIfam" id="TIGR02693">
    <property type="entry name" value="arsenite_ox_L"/>
    <property type="match status" value="1"/>
</dbReference>
<dbReference type="GO" id="GO:0016020">
    <property type="term" value="C:membrane"/>
    <property type="evidence" value="ECO:0007669"/>
    <property type="project" value="TreeGrafter"/>
</dbReference>
<evidence type="ECO:0000313" key="7">
    <source>
        <dbReference type="EMBL" id="RLJ70544.1"/>
    </source>
</evidence>
<dbReference type="GO" id="GO:0046872">
    <property type="term" value="F:metal ion binding"/>
    <property type="evidence" value="ECO:0007669"/>
    <property type="project" value="UniProtKB-KW"/>
</dbReference>
<feature type="domain" description="Molybdopterin dinucleotide-binding" evidence="5">
    <location>
        <begin position="740"/>
        <end position="844"/>
    </location>
</feature>
<dbReference type="GO" id="GO:0051536">
    <property type="term" value="F:iron-sulfur cluster binding"/>
    <property type="evidence" value="ECO:0007669"/>
    <property type="project" value="UniProtKB-KW"/>
</dbReference>
<dbReference type="InterPro" id="IPR041632">
    <property type="entry name" value="AioA/IdrA_3Fe-4S"/>
</dbReference>
<dbReference type="RefSeq" id="WP_121010356.1">
    <property type="nucleotide sequence ID" value="NZ_RCCJ01000001.1"/>
</dbReference>
<keyword evidence="2" id="KW-0408">Iron</keyword>
<dbReference type="SUPFAM" id="SSF50692">
    <property type="entry name" value="ADC-like"/>
    <property type="match status" value="1"/>
</dbReference>
<evidence type="ECO:0000256" key="2">
    <source>
        <dbReference type="ARBA" id="ARBA00023004"/>
    </source>
</evidence>
<keyword evidence="8" id="KW-1185">Reference proteome</keyword>
<evidence type="ECO:0000313" key="8">
    <source>
        <dbReference type="Proteomes" id="UP000267841"/>
    </source>
</evidence>
<protein>
    <submittedName>
        <fullName evidence="7">Arsenite oxidase large subunit</fullName>
    </submittedName>
</protein>
<dbReference type="InterPro" id="IPR050123">
    <property type="entry name" value="Prok_molybdopt-oxidoreductase"/>
</dbReference>
<dbReference type="EMBL" id="RCCJ01000001">
    <property type="protein sequence ID" value="RLJ70544.1"/>
    <property type="molecule type" value="Genomic_DNA"/>
</dbReference>
<dbReference type="Gene3D" id="3.40.50.740">
    <property type="match status" value="1"/>
</dbReference>
<organism evidence="7 8">
    <name type="scientific">Hydrogenivirga caldilitoris</name>
    <dbReference type="NCBI Taxonomy" id="246264"/>
    <lineage>
        <taxon>Bacteria</taxon>
        <taxon>Pseudomonadati</taxon>
        <taxon>Aquificota</taxon>
        <taxon>Aquificia</taxon>
        <taxon>Aquificales</taxon>
        <taxon>Aquificaceae</taxon>
        <taxon>Hydrogenivirga</taxon>
    </lineage>
</organism>
<dbReference type="AlphaFoldDB" id="A0A497XQL4"/>
<name>A0A497XQL4_9AQUI</name>
<dbReference type="SUPFAM" id="SSF53706">
    <property type="entry name" value="Formate dehydrogenase/DMSO reductase, domains 1-3"/>
    <property type="match status" value="1"/>
</dbReference>
<dbReference type="PANTHER" id="PTHR43105:SF10">
    <property type="entry name" value="NADH-QUINONE OXIDOREDUCTASE SUBUNIT G"/>
    <property type="match status" value="1"/>
</dbReference>
<evidence type="ECO:0000259" key="4">
    <source>
        <dbReference type="Pfam" id="PF00384"/>
    </source>
</evidence>
<evidence type="ECO:0000259" key="5">
    <source>
        <dbReference type="Pfam" id="PF01568"/>
    </source>
</evidence>
<keyword evidence="3" id="KW-0411">Iron-sulfur</keyword>
<dbReference type="GO" id="GO:0043546">
    <property type="term" value="F:molybdopterin cofactor binding"/>
    <property type="evidence" value="ECO:0007669"/>
    <property type="project" value="InterPro"/>
</dbReference>